<name>A0A6P5LN18_PHACI</name>
<dbReference type="KEGG" id="pcw:110219646"/>
<keyword evidence="2" id="KW-1133">Transmembrane helix</keyword>
<evidence type="ECO:0000313" key="4">
    <source>
        <dbReference type="RefSeq" id="XP_020858842.1"/>
    </source>
</evidence>
<keyword evidence="2" id="KW-0812">Transmembrane</keyword>
<dbReference type="AlphaFoldDB" id="A0A6P5LN18"/>
<dbReference type="GO" id="GO:0005886">
    <property type="term" value="C:plasma membrane"/>
    <property type="evidence" value="ECO:0007669"/>
    <property type="project" value="TreeGrafter"/>
</dbReference>
<reference evidence="4 5" key="1">
    <citation type="submission" date="2025-04" db="UniProtKB">
        <authorList>
            <consortium name="RefSeq"/>
        </authorList>
    </citation>
    <scope>IDENTIFICATION</scope>
    <source>
        <tissue evidence="4 5">Spleen</tissue>
    </source>
</reference>
<feature type="transmembrane region" description="Helical" evidence="2">
    <location>
        <begin position="20"/>
        <end position="44"/>
    </location>
</feature>
<dbReference type="RefSeq" id="XP_020858844.1">
    <property type="nucleotide sequence ID" value="XM_021003185.1"/>
</dbReference>
<sequence length="187" mass="20579">MASVKTANSLSFQQVELPLWHIILIEVISLLLQAILLLILYILLHRQIANYHGQMVKAASIQAQTQAPKKPEGNYDLPALKKTGSTRNAPGPALSYRDDSGSDSDSSSHSSERYPPASNRNALNDMNYSTLVFPAPASRTTLSLEDYENIKAAGDYVNVDPKNCTNNAWNFSNSFSSEPVEYTEVAM</sequence>
<evidence type="ECO:0000256" key="1">
    <source>
        <dbReference type="SAM" id="MobiDB-lite"/>
    </source>
</evidence>
<feature type="region of interest" description="Disordered" evidence="1">
    <location>
        <begin position="65"/>
        <end position="122"/>
    </location>
</feature>
<dbReference type="GeneID" id="110219646"/>
<dbReference type="PANTHER" id="PTHR38491">
    <property type="entry name" value="REGULATOR OF HEMOGLOBINIZATION AND ERYTHROID CELL EXPANSION PROTEIN"/>
    <property type="match status" value="1"/>
</dbReference>
<organism evidence="3 5">
    <name type="scientific">Phascolarctos cinereus</name>
    <name type="common">Koala</name>
    <dbReference type="NCBI Taxonomy" id="38626"/>
    <lineage>
        <taxon>Eukaryota</taxon>
        <taxon>Metazoa</taxon>
        <taxon>Chordata</taxon>
        <taxon>Craniata</taxon>
        <taxon>Vertebrata</taxon>
        <taxon>Euteleostomi</taxon>
        <taxon>Mammalia</taxon>
        <taxon>Metatheria</taxon>
        <taxon>Diprotodontia</taxon>
        <taxon>Phascolarctidae</taxon>
        <taxon>Phascolarctos</taxon>
    </lineage>
</organism>
<evidence type="ECO:0000313" key="6">
    <source>
        <dbReference type="RefSeq" id="XP_020858844.1"/>
    </source>
</evidence>
<protein>
    <submittedName>
        <fullName evidence="4 5">Uncharacterized protein C1orf186 homolog</fullName>
    </submittedName>
</protein>
<keyword evidence="3" id="KW-1185">Reference proteome</keyword>
<dbReference type="RefSeq" id="XP_020858843.1">
    <property type="nucleotide sequence ID" value="XM_021003184.1"/>
</dbReference>
<dbReference type="GeneTree" id="ENSGT00390000004770"/>
<gene>
    <name evidence="4 5 6" type="primary">CUNH1orf186</name>
</gene>
<dbReference type="OMA" id="HKPNFWT"/>
<evidence type="ECO:0000313" key="3">
    <source>
        <dbReference type="Proteomes" id="UP000515140"/>
    </source>
</evidence>
<dbReference type="InterPro" id="IPR031517">
    <property type="entry name" value="RHEX-like"/>
</dbReference>
<dbReference type="CTD" id="440712"/>
<dbReference type="Proteomes" id="UP000515140">
    <property type="component" value="Unplaced"/>
</dbReference>
<evidence type="ECO:0000256" key="2">
    <source>
        <dbReference type="SAM" id="Phobius"/>
    </source>
</evidence>
<keyword evidence="2" id="KW-0472">Membrane</keyword>
<dbReference type="PANTHER" id="PTHR38491:SF1">
    <property type="entry name" value="REGULATOR OF HEMOGLOBINIZATION AND ERYTHROID CELL EXPANSION PROTEIN"/>
    <property type="match status" value="1"/>
</dbReference>
<evidence type="ECO:0000313" key="5">
    <source>
        <dbReference type="RefSeq" id="XP_020858843.1"/>
    </source>
</evidence>
<dbReference type="Pfam" id="PF15763">
    <property type="entry name" value="DUF4692"/>
    <property type="match status" value="1"/>
</dbReference>
<proteinExistence type="predicted"/>
<accession>A0A6P5LN18</accession>
<dbReference type="RefSeq" id="XP_020858842.1">
    <property type="nucleotide sequence ID" value="XM_021003183.1"/>
</dbReference>